<name>X1KA47_9ZZZZ</name>
<sequence>YIGQESDVTRRREEEQNYSYRVRIGELDKSRSGRSLCYLDEEIVERMGRAGTDIY</sequence>
<comment type="caution">
    <text evidence="1">The sequence shown here is derived from an EMBL/GenBank/DDBJ whole genome shotgun (WGS) entry which is preliminary data.</text>
</comment>
<feature type="non-terminal residue" evidence="1">
    <location>
        <position position="1"/>
    </location>
</feature>
<evidence type="ECO:0000313" key="1">
    <source>
        <dbReference type="EMBL" id="GAH87109.1"/>
    </source>
</evidence>
<accession>X1KA47</accession>
<organism evidence="1">
    <name type="scientific">marine sediment metagenome</name>
    <dbReference type="NCBI Taxonomy" id="412755"/>
    <lineage>
        <taxon>unclassified sequences</taxon>
        <taxon>metagenomes</taxon>
        <taxon>ecological metagenomes</taxon>
    </lineage>
</organism>
<protein>
    <submittedName>
        <fullName evidence="1">Uncharacterized protein</fullName>
    </submittedName>
</protein>
<dbReference type="EMBL" id="BARU01042644">
    <property type="protein sequence ID" value="GAH87109.1"/>
    <property type="molecule type" value="Genomic_DNA"/>
</dbReference>
<reference evidence="1" key="1">
    <citation type="journal article" date="2014" name="Front. Microbiol.">
        <title>High frequency of phylogenetically diverse reductive dehalogenase-homologous genes in deep subseafloor sedimentary metagenomes.</title>
        <authorList>
            <person name="Kawai M."/>
            <person name="Futagami T."/>
            <person name="Toyoda A."/>
            <person name="Takaki Y."/>
            <person name="Nishi S."/>
            <person name="Hori S."/>
            <person name="Arai W."/>
            <person name="Tsubouchi T."/>
            <person name="Morono Y."/>
            <person name="Uchiyama I."/>
            <person name="Ito T."/>
            <person name="Fujiyama A."/>
            <person name="Inagaki F."/>
            <person name="Takami H."/>
        </authorList>
    </citation>
    <scope>NUCLEOTIDE SEQUENCE</scope>
    <source>
        <strain evidence="1">Expedition CK06-06</strain>
    </source>
</reference>
<gene>
    <name evidence="1" type="ORF">S03H2_65490</name>
</gene>
<dbReference type="AlphaFoldDB" id="X1KA47"/>
<proteinExistence type="predicted"/>